<accession>N0B8J1</accession>
<dbReference type="KEGG" id="hdt:HYPDE_34403"/>
<sequence length="61" mass="6688">MGHSVGVLTPYLIEVVRSVGFLSDVAYRGRSESQRADCIVLIGYDVRLGPQAGRFIFSISQ</sequence>
<gene>
    <name evidence="1" type="ORF">HYPDE_34403</name>
</gene>
<evidence type="ECO:0000313" key="2">
    <source>
        <dbReference type="Proteomes" id="UP000005952"/>
    </source>
</evidence>
<protein>
    <submittedName>
        <fullName evidence="1">Uncharacterized protein</fullName>
    </submittedName>
</protein>
<reference evidence="1 2" key="1">
    <citation type="journal article" date="2013" name="Genome Announc.">
        <title>Genome sequences for three denitrifying bacterial strains isolated from a uranium- and nitrate-contaminated subsurface environment.</title>
        <authorList>
            <person name="Venkatramanan R."/>
            <person name="Prakash O."/>
            <person name="Woyke T."/>
            <person name="Chain P."/>
            <person name="Goodwin L.A."/>
            <person name="Watson D."/>
            <person name="Brooks S."/>
            <person name="Kostka J.E."/>
            <person name="Green S.J."/>
        </authorList>
    </citation>
    <scope>NUCLEOTIDE SEQUENCE [LARGE SCALE GENOMIC DNA]</scope>
    <source>
        <strain evidence="1 2">1NES1</strain>
    </source>
</reference>
<dbReference type="EMBL" id="CP005587">
    <property type="protein sequence ID" value="AGK58552.1"/>
    <property type="molecule type" value="Genomic_DNA"/>
</dbReference>
<dbReference type="HOGENOM" id="CLU_2916336_0_0_5"/>
<name>N0B8J1_9HYPH</name>
<proteinExistence type="predicted"/>
<dbReference type="AlphaFoldDB" id="N0B8J1"/>
<dbReference type="Proteomes" id="UP000005952">
    <property type="component" value="Chromosome"/>
</dbReference>
<keyword evidence="2" id="KW-1185">Reference proteome</keyword>
<evidence type="ECO:0000313" key="1">
    <source>
        <dbReference type="EMBL" id="AGK58552.1"/>
    </source>
</evidence>
<organism evidence="1 2">
    <name type="scientific">Hyphomicrobium denitrificans 1NES1</name>
    <dbReference type="NCBI Taxonomy" id="670307"/>
    <lineage>
        <taxon>Bacteria</taxon>
        <taxon>Pseudomonadati</taxon>
        <taxon>Pseudomonadota</taxon>
        <taxon>Alphaproteobacteria</taxon>
        <taxon>Hyphomicrobiales</taxon>
        <taxon>Hyphomicrobiaceae</taxon>
        <taxon>Hyphomicrobium</taxon>
    </lineage>
</organism>